<proteinExistence type="predicted"/>
<reference evidence="1" key="1">
    <citation type="submission" date="2020-04" db="EMBL/GenBank/DDBJ databases">
        <authorList>
            <person name="Chiriac C."/>
            <person name="Salcher M."/>
            <person name="Ghai R."/>
            <person name="Kavagutti S V."/>
        </authorList>
    </citation>
    <scope>NUCLEOTIDE SEQUENCE</scope>
</reference>
<organism evidence="1">
    <name type="scientific">uncultured Caudovirales phage</name>
    <dbReference type="NCBI Taxonomy" id="2100421"/>
    <lineage>
        <taxon>Viruses</taxon>
        <taxon>Duplodnaviria</taxon>
        <taxon>Heunggongvirae</taxon>
        <taxon>Uroviricota</taxon>
        <taxon>Caudoviricetes</taxon>
        <taxon>Peduoviridae</taxon>
        <taxon>Maltschvirus</taxon>
        <taxon>Maltschvirus maltsch</taxon>
    </lineage>
</organism>
<protein>
    <submittedName>
        <fullName evidence="1">Uncharacterized protein</fullName>
    </submittedName>
</protein>
<evidence type="ECO:0000313" key="1">
    <source>
        <dbReference type="EMBL" id="CAB4139398.1"/>
    </source>
</evidence>
<gene>
    <name evidence="1" type="ORF">UFOVP351_44</name>
</gene>
<dbReference type="EMBL" id="LR796360">
    <property type="protein sequence ID" value="CAB4139398.1"/>
    <property type="molecule type" value="Genomic_DNA"/>
</dbReference>
<accession>A0A6J5LY36</accession>
<sequence>MAKRLISDDKETGIKTYLDYDGTDDNATIVKEQDVTGIVESNRAAFDSAPKRWGEFTHVGRIPMTVYMELKAKGILDDQQELVKWLNDPNNAMWRVRPGSV</sequence>
<name>A0A6J5LY36_9CAUD</name>